<dbReference type="GO" id="GO:0030132">
    <property type="term" value="C:clathrin coat of coated pit"/>
    <property type="evidence" value="ECO:0007669"/>
    <property type="project" value="TreeGrafter"/>
</dbReference>
<reference evidence="2" key="2">
    <citation type="submission" date="2025-09" db="UniProtKB">
        <authorList>
            <consortium name="Ensembl"/>
        </authorList>
    </citation>
    <scope>IDENTIFICATION</scope>
</reference>
<dbReference type="GO" id="GO:0006897">
    <property type="term" value="P:endocytosis"/>
    <property type="evidence" value="ECO:0007669"/>
    <property type="project" value="TreeGrafter"/>
</dbReference>
<organism evidence="2 3">
    <name type="scientific">Labrus bergylta</name>
    <name type="common">ballan wrasse</name>
    <dbReference type="NCBI Taxonomy" id="56723"/>
    <lineage>
        <taxon>Eukaryota</taxon>
        <taxon>Metazoa</taxon>
        <taxon>Chordata</taxon>
        <taxon>Craniata</taxon>
        <taxon>Vertebrata</taxon>
        <taxon>Euteleostomi</taxon>
        <taxon>Actinopterygii</taxon>
        <taxon>Neopterygii</taxon>
        <taxon>Teleostei</taxon>
        <taxon>Neoteleostei</taxon>
        <taxon>Acanthomorphata</taxon>
        <taxon>Eupercaria</taxon>
        <taxon>Labriformes</taxon>
        <taxon>Labridae</taxon>
        <taxon>Labrus</taxon>
    </lineage>
</organism>
<protein>
    <recommendedName>
        <fullName evidence="1">EH domain-containing protein</fullName>
    </recommendedName>
</protein>
<dbReference type="Proteomes" id="UP000261660">
    <property type="component" value="Unplaced"/>
</dbReference>
<dbReference type="STRING" id="56723.ENSLBEP00000018713"/>
<dbReference type="InParanoid" id="A0A3Q3FHS4"/>
<reference evidence="2" key="1">
    <citation type="submission" date="2025-08" db="UniProtKB">
        <authorList>
            <consortium name="Ensembl"/>
        </authorList>
    </citation>
    <scope>IDENTIFICATION</scope>
</reference>
<dbReference type="PANTHER" id="PTHR11216:SF69">
    <property type="entry name" value="EPIDERMAL GROWTH FACTOR RECEPTOR SUBSTRATE 15-LIKE 1"/>
    <property type="match status" value="1"/>
</dbReference>
<dbReference type="PANTHER" id="PTHR11216">
    <property type="entry name" value="EH DOMAIN"/>
    <property type="match status" value="1"/>
</dbReference>
<dbReference type="AlphaFoldDB" id="A0A3Q3FHS4"/>
<dbReference type="CDD" id="cd00052">
    <property type="entry name" value="EH"/>
    <property type="match status" value="1"/>
</dbReference>
<keyword evidence="3" id="KW-1185">Reference proteome</keyword>
<dbReference type="GeneTree" id="ENSGT00940000155438"/>
<dbReference type="SUPFAM" id="SSF47473">
    <property type="entry name" value="EF-hand"/>
    <property type="match status" value="1"/>
</dbReference>
<dbReference type="InterPro" id="IPR011992">
    <property type="entry name" value="EF-hand-dom_pair"/>
</dbReference>
<evidence type="ECO:0000313" key="2">
    <source>
        <dbReference type="Ensembl" id="ENSLBEP00000018713.1"/>
    </source>
</evidence>
<dbReference type="Gene3D" id="1.10.238.10">
    <property type="entry name" value="EF-hand"/>
    <property type="match status" value="1"/>
</dbReference>
<dbReference type="GO" id="GO:0016197">
    <property type="term" value="P:endosomal transport"/>
    <property type="evidence" value="ECO:0007669"/>
    <property type="project" value="TreeGrafter"/>
</dbReference>
<feature type="domain" description="EH" evidence="1">
    <location>
        <begin position="10"/>
        <end position="66"/>
    </location>
</feature>
<dbReference type="Ensembl" id="ENSLBET00000019741.1">
    <property type="protein sequence ID" value="ENSLBEP00000018713.1"/>
    <property type="gene ID" value="ENSLBEG00000014410.1"/>
</dbReference>
<dbReference type="GO" id="GO:0045296">
    <property type="term" value="F:cadherin binding"/>
    <property type="evidence" value="ECO:0007669"/>
    <property type="project" value="TreeGrafter"/>
</dbReference>
<dbReference type="Pfam" id="PF12763">
    <property type="entry name" value="EH"/>
    <property type="match status" value="1"/>
</dbReference>
<name>A0A3Q3FHS4_9LABR</name>
<proteinExistence type="predicted"/>
<evidence type="ECO:0000313" key="3">
    <source>
        <dbReference type="Proteomes" id="UP000261660"/>
    </source>
</evidence>
<sequence>HSAPLIKYCFYKVDPGNTGRVGPTEAALFLKKSGLPDITLGKIWDLADPDGKGFLDKQVRSSHMTS</sequence>
<accession>A0A3Q3FHS4</accession>
<dbReference type="PROSITE" id="PS50031">
    <property type="entry name" value="EH"/>
    <property type="match status" value="1"/>
</dbReference>
<dbReference type="InterPro" id="IPR000261">
    <property type="entry name" value="EH_dom"/>
</dbReference>
<evidence type="ECO:0000259" key="1">
    <source>
        <dbReference type="PROSITE" id="PS50031"/>
    </source>
</evidence>